<organism evidence="1 2">
    <name type="scientific">Ambrosia artemisiifolia</name>
    <name type="common">Common ragweed</name>
    <dbReference type="NCBI Taxonomy" id="4212"/>
    <lineage>
        <taxon>Eukaryota</taxon>
        <taxon>Viridiplantae</taxon>
        <taxon>Streptophyta</taxon>
        <taxon>Embryophyta</taxon>
        <taxon>Tracheophyta</taxon>
        <taxon>Spermatophyta</taxon>
        <taxon>Magnoliopsida</taxon>
        <taxon>eudicotyledons</taxon>
        <taxon>Gunneridae</taxon>
        <taxon>Pentapetalae</taxon>
        <taxon>asterids</taxon>
        <taxon>campanulids</taxon>
        <taxon>Asterales</taxon>
        <taxon>Asteraceae</taxon>
        <taxon>Asteroideae</taxon>
        <taxon>Heliantheae alliance</taxon>
        <taxon>Heliantheae</taxon>
        <taxon>Ambrosia</taxon>
    </lineage>
</organism>
<accession>A0AAD5CYJ6</accession>
<sequence length="126" mass="14821">DDGGVIIRGLRLNSWLETSVTLRRSEQPHNGGGTFEVHGGAGGCLLHYKTGERSRRVNMGHIDRWTWGENDKYPFSVAQVKKMIREDNEVRRVHYMQWESWLPIKENLFIWRNEMERIPTKVALMR</sequence>
<feature type="non-terminal residue" evidence="1">
    <location>
        <position position="126"/>
    </location>
</feature>
<name>A0AAD5CYJ6_AMBAR</name>
<proteinExistence type="predicted"/>
<dbReference type="EMBL" id="JAMZMK010006449">
    <property type="protein sequence ID" value="KAI7748911.1"/>
    <property type="molecule type" value="Genomic_DNA"/>
</dbReference>
<evidence type="ECO:0000313" key="2">
    <source>
        <dbReference type="Proteomes" id="UP001206925"/>
    </source>
</evidence>
<dbReference type="Proteomes" id="UP001206925">
    <property type="component" value="Unassembled WGS sequence"/>
</dbReference>
<dbReference type="AlphaFoldDB" id="A0AAD5CYJ6"/>
<protein>
    <submittedName>
        <fullName evidence="1">Uncharacterized protein</fullName>
    </submittedName>
</protein>
<comment type="caution">
    <text evidence="1">The sequence shown here is derived from an EMBL/GenBank/DDBJ whole genome shotgun (WGS) entry which is preliminary data.</text>
</comment>
<gene>
    <name evidence="1" type="ORF">M8C21_023548</name>
</gene>
<keyword evidence="2" id="KW-1185">Reference proteome</keyword>
<evidence type="ECO:0000313" key="1">
    <source>
        <dbReference type="EMBL" id="KAI7748911.1"/>
    </source>
</evidence>
<reference evidence="1" key="1">
    <citation type="submission" date="2022-06" db="EMBL/GenBank/DDBJ databases">
        <title>Uncovering the hologenomic basis of an extraordinary plant invasion.</title>
        <authorList>
            <person name="Bieker V.C."/>
            <person name="Martin M.D."/>
            <person name="Gilbert T."/>
            <person name="Hodgins K."/>
            <person name="Battlay P."/>
            <person name="Petersen B."/>
            <person name="Wilson J."/>
        </authorList>
    </citation>
    <scope>NUCLEOTIDE SEQUENCE</scope>
    <source>
        <strain evidence="1">AA19_3_7</strain>
        <tissue evidence="1">Leaf</tissue>
    </source>
</reference>